<dbReference type="OrthoDB" id="9768284at2"/>
<dbReference type="InterPro" id="IPR036527">
    <property type="entry name" value="SCP2_sterol-bd_dom_sf"/>
</dbReference>
<organism evidence="3 4">
    <name type="scientific">Vagococcus elongatus</name>
    <dbReference type="NCBI Taxonomy" id="180344"/>
    <lineage>
        <taxon>Bacteria</taxon>
        <taxon>Bacillati</taxon>
        <taxon>Bacillota</taxon>
        <taxon>Bacilli</taxon>
        <taxon>Lactobacillales</taxon>
        <taxon>Enterococcaceae</taxon>
        <taxon>Vagococcus</taxon>
    </lineage>
</organism>
<dbReference type="RefSeq" id="WP_126809342.1">
    <property type="nucleotide sequence ID" value="NZ_NGKA01000012.1"/>
</dbReference>
<dbReference type="Pfam" id="PF13527">
    <property type="entry name" value="Acetyltransf_9"/>
    <property type="match status" value="1"/>
</dbReference>
<dbReference type="InterPro" id="IPR016181">
    <property type="entry name" value="Acyl_CoA_acyltransferase"/>
</dbReference>
<evidence type="ECO:0008006" key="5">
    <source>
        <dbReference type="Google" id="ProtNLM"/>
    </source>
</evidence>
<dbReference type="Pfam" id="PF17668">
    <property type="entry name" value="Acetyltransf_17"/>
    <property type="match status" value="1"/>
</dbReference>
<dbReference type="Pfam" id="PF13530">
    <property type="entry name" value="SCP2_2"/>
    <property type="match status" value="1"/>
</dbReference>
<comment type="caution">
    <text evidence="3">The sequence shown here is derived from an EMBL/GenBank/DDBJ whole genome shotgun (WGS) entry which is preliminary data.</text>
</comment>
<dbReference type="PANTHER" id="PTHR37817:SF1">
    <property type="entry name" value="N-ACETYLTRANSFERASE EIS"/>
    <property type="match status" value="1"/>
</dbReference>
<evidence type="ECO:0000313" key="3">
    <source>
        <dbReference type="EMBL" id="RSU11018.1"/>
    </source>
</evidence>
<dbReference type="AlphaFoldDB" id="A0A430ASI1"/>
<dbReference type="InterPro" id="IPR051554">
    <property type="entry name" value="Acetyltransferase_Eis"/>
</dbReference>
<dbReference type="SUPFAM" id="SSF55729">
    <property type="entry name" value="Acyl-CoA N-acyltransferases (Nat)"/>
    <property type="match status" value="1"/>
</dbReference>
<feature type="domain" description="Enhanced intracellular survival protein" evidence="1">
    <location>
        <begin position="292"/>
        <end position="393"/>
    </location>
</feature>
<proteinExistence type="predicted"/>
<dbReference type="GO" id="GO:0030649">
    <property type="term" value="P:aminoglycoside antibiotic catabolic process"/>
    <property type="evidence" value="ECO:0007669"/>
    <property type="project" value="TreeGrafter"/>
</dbReference>
<evidence type="ECO:0000259" key="1">
    <source>
        <dbReference type="Pfam" id="PF13530"/>
    </source>
</evidence>
<dbReference type="PANTHER" id="PTHR37817">
    <property type="entry name" value="N-ACETYLTRANSFERASE EIS"/>
    <property type="match status" value="1"/>
</dbReference>
<gene>
    <name evidence="3" type="ORF">CBF29_08635</name>
</gene>
<dbReference type="Gene3D" id="3.30.1050.10">
    <property type="entry name" value="SCP2 sterol-binding domain"/>
    <property type="match status" value="1"/>
</dbReference>
<evidence type="ECO:0000259" key="2">
    <source>
        <dbReference type="Pfam" id="PF17668"/>
    </source>
</evidence>
<dbReference type="Gene3D" id="3.40.630.30">
    <property type="match status" value="2"/>
</dbReference>
<dbReference type="GO" id="GO:0034069">
    <property type="term" value="F:aminoglycoside N-acetyltransferase activity"/>
    <property type="evidence" value="ECO:0007669"/>
    <property type="project" value="TreeGrafter"/>
</dbReference>
<reference evidence="3 4" key="1">
    <citation type="submission" date="2017-05" db="EMBL/GenBank/DDBJ databases">
        <title>Vagococcus spp. assemblies.</title>
        <authorList>
            <person name="Gulvik C.A."/>
        </authorList>
    </citation>
    <scope>NUCLEOTIDE SEQUENCE [LARGE SCALE GENOMIC DNA]</scope>
    <source>
        <strain evidence="3 4">CCUG 51432</strain>
    </source>
</reference>
<dbReference type="Proteomes" id="UP000287605">
    <property type="component" value="Unassembled WGS sequence"/>
</dbReference>
<dbReference type="InterPro" id="IPR041380">
    <property type="entry name" value="Acetyltransf_17"/>
</dbReference>
<evidence type="ECO:0000313" key="4">
    <source>
        <dbReference type="Proteomes" id="UP000287605"/>
    </source>
</evidence>
<dbReference type="EMBL" id="NGKA01000012">
    <property type="protein sequence ID" value="RSU11018.1"/>
    <property type="molecule type" value="Genomic_DNA"/>
</dbReference>
<dbReference type="InterPro" id="IPR025559">
    <property type="entry name" value="Eis_dom"/>
</dbReference>
<keyword evidence="4" id="KW-1185">Reference proteome</keyword>
<sequence>MIQKLTTQKQFEESYLISSYAFLSGNIESPADRQVFYDKCRFTDNYGIYEDEKLTNQLISHPFQANIFGITMSMGGIADVVSIPEKRGEGKNRLLFEKLFEDYRKTKTLISYLAPFSHRFYRNFGYATAFEDQFVTLSKYEINKLTSEKKGTFKLVDWQSPKDLQDLKSVYRSTLEKEHGALVRSDWWWDYIRAHYPKRFTVLSYNDEGSPEGYMMYELNGSDSTFSVRELAFQTYFSFSKLLTYMKNHTGSYDTFIIKSSPHNQWTTFLDEPAFLEKSLSASLMVRIILLEEFIKQFPFRLTSDKYSLILDVTDTHCPWNNHLWRLTIINGTGKLTKISSADNVDIAGTIESFTQLFLRIVSGKDLLFHEKIRGNKQSIDILDSLIPLEKPYAHDHF</sequence>
<protein>
    <recommendedName>
        <fullName evidence="5">GNAT family N-acetyltransferase</fullName>
    </recommendedName>
</protein>
<dbReference type="SUPFAM" id="SSF55718">
    <property type="entry name" value="SCP-like"/>
    <property type="match status" value="1"/>
</dbReference>
<feature type="domain" description="Eis-like acetyltransferase" evidence="2">
    <location>
        <begin position="180"/>
        <end position="288"/>
    </location>
</feature>
<name>A0A430ASI1_9ENTE</name>
<accession>A0A430ASI1</accession>